<evidence type="ECO:0000256" key="2">
    <source>
        <dbReference type="SAM" id="SignalP"/>
    </source>
</evidence>
<feature type="signal peptide" evidence="2">
    <location>
        <begin position="1"/>
        <end position="35"/>
    </location>
</feature>
<feature type="region of interest" description="Disordered" evidence="1">
    <location>
        <begin position="396"/>
        <end position="422"/>
    </location>
</feature>
<accession>A0A7W7CAL1</accession>
<gene>
    <name evidence="4" type="ORF">HNR67_003738</name>
</gene>
<evidence type="ECO:0000313" key="4">
    <source>
        <dbReference type="EMBL" id="MBB4677620.1"/>
    </source>
</evidence>
<evidence type="ECO:0000313" key="5">
    <source>
        <dbReference type="Proteomes" id="UP000533598"/>
    </source>
</evidence>
<dbReference type="RefSeq" id="WP_185003543.1">
    <property type="nucleotide sequence ID" value="NZ_BAAAUI010000023.1"/>
</dbReference>
<dbReference type="InterPro" id="IPR051918">
    <property type="entry name" value="STPP_CPPED1"/>
</dbReference>
<reference evidence="4 5" key="1">
    <citation type="submission" date="2020-08" db="EMBL/GenBank/DDBJ databases">
        <title>Sequencing the genomes of 1000 actinobacteria strains.</title>
        <authorList>
            <person name="Klenk H.-P."/>
        </authorList>
    </citation>
    <scope>NUCLEOTIDE SEQUENCE [LARGE SCALE GENOMIC DNA]</scope>
    <source>
        <strain evidence="4 5">DSM 44230</strain>
    </source>
</reference>
<dbReference type="Pfam" id="PF13385">
    <property type="entry name" value="Laminin_G_3"/>
    <property type="match status" value="1"/>
</dbReference>
<keyword evidence="2" id="KW-0732">Signal</keyword>
<dbReference type="PANTHER" id="PTHR43143">
    <property type="entry name" value="METALLOPHOSPHOESTERASE, CALCINEURIN SUPERFAMILY"/>
    <property type="match status" value="1"/>
</dbReference>
<dbReference type="InterPro" id="IPR013320">
    <property type="entry name" value="ConA-like_dom_sf"/>
</dbReference>
<dbReference type="InterPro" id="IPR029052">
    <property type="entry name" value="Metallo-depent_PP-like"/>
</dbReference>
<dbReference type="AlphaFoldDB" id="A0A7W7CAL1"/>
<name>A0A7W7CAL1_9PSEU</name>
<comment type="caution">
    <text evidence="4">The sequence shown here is derived from an EMBL/GenBank/DDBJ whole genome shotgun (WGS) entry which is preliminary data.</text>
</comment>
<dbReference type="Gene3D" id="2.60.120.200">
    <property type="match status" value="1"/>
</dbReference>
<dbReference type="Gene3D" id="3.60.21.10">
    <property type="match status" value="1"/>
</dbReference>
<dbReference type="Pfam" id="PF00149">
    <property type="entry name" value="Metallophos"/>
    <property type="match status" value="1"/>
</dbReference>
<organism evidence="4 5">
    <name type="scientific">Crossiella cryophila</name>
    <dbReference type="NCBI Taxonomy" id="43355"/>
    <lineage>
        <taxon>Bacteria</taxon>
        <taxon>Bacillati</taxon>
        <taxon>Actinomycetota</taxon>
        <taxon>Actinomycetes</taxon>
        <taxon>Pseudonocardiales</taxon>
        <taxon>Pseudonocardiaceae</taxon>
        <taxon>Crossiella</taxon>
    </lineage>
</organism>
<dbReference type="EMBL" id="JACHMH010000001">
    <property type="protein sequence ID" value="MBB4677620.1"/>
    <property type="molecule type" value="Genomic_DNA"/>
</dbReference>
<keyword evidence="5" id="KW-1185">Reference proteome</keyword>
<evidence type="ECO:0000259" key="3">
    <source>
        <dbReference type="Pfam" id="PF00149"/>
    </source>
</evidence>
<sequence>MSDGPSANRRAFLRTSGLLGVSATMLGGASLPAQATPEEAGAATHRGADTENPRFTLAVVPDTQYLFDLDRGDPEPLEATFEYVLDQAREQNIVFLAHLGDVTENGRPEEIAEADRAFRVLDRRRFPYSVLAGNHDINSRTDDQRGRSPYLDAFGPQRFRHSPTFRGAAPGGYNSYHVFRAAGRDWLLLALDWRVSASGYAWVRQVLAKHPGLPVILTTHELVHADGGTGVAELSGAGQQMWDKLIADEDRIFLTLNGHFWPPGRTTLRNKAGTETHLHIANYQDRYYGGSAMLRLYHFDLARDVIDVETVSPWLLGRKPERLNVLERQEIQRTGPADRFTVEIDFTERFRRFAPPPVRPARPAREVLIPGTVAYWRFDQAGRYPDLSGNGNHLTRDALPGAPADTLTHTAEHHPDQPGHGSLHLRGGGYLCTAADAPLSKLTFPRGYTIEAFVKLPKDFDGRNAWCGLFTTVATGADAGKTGDDPQEPLATLNLSDGAAFQWAVFPRNQEGLSTNWGHELPREHWWHVAVVNDGRRSVLHVDGAPLLRNPATPAVGIPAAVGGWLIGAYAYGRKVEKSYYGWLGDLRIVDRALRPAEFMIGR</sequence>
<evidence type="ECO:0000256" key="1">
    <source>
        <dbReference type="SAM" id="MobiDB-lite"/>
    </source>
</evidence>
<dbReference type="PANTHER" id="PTHR43143:SF5">
    <property type="entry name" value="SECRETED PROTEIN"/>
    <property type="match status" value="1"/>
</dbReference>
<dbReference type="SUPFAM" id="SSF49899">
    <property type="entry name" value="Concanavalin A-like lectins/glucanases"/>
    <property type="match status" value="1"/>
</dbReference>
<proteinExistence type="predicted"/>
<dbReference type="InterPro" id="IPR004843">
    <property type="entry name" value="Calcineurin-like_PHP"/>
</dbReference>
<dbReference type="GO" id="GO:0016787">
    <property type="term" value="F:hydrolase activity"/>
    <property type="evidence" value="ECO:0007669"/>
    <property type="project" value="InterPro"/>
</dbReference>
<protein>
    <submittedName>
        <fullName evidence="4">3',5'-cyclic AMP phosphodiesterase CpdA</fullName>
    </submittedName>
</protein>
<dbReference type="SUPFAM" id="SSF56300">
    <property type="entry name" value="Metallo-dependent phosphatases"/>
    <property type="match status" value="1"/>
</dbReference>
<feature type="chain" id="PRO_5039191016" evidence="2">
    <location>
        <begin position="36"/>
        <end position="603"/>
    </location>
</feature>
<dbReference type="PROSITE" id="PS51318">
    <property type="entry name" value="TAT"/>
    <property type="match status" value="1"/>
</dbReference>
<dbReference type="InterPro" id="IPR006311">
    <property type="entry name" value="TAT_signal"/>
</dbReference>
<dbReference type="Proteomes" id="UP000533598">
    <property type="component" value="Unassembled WGS sequence"/>
</dbReference>
<feature type="domain" description="Calcineurin-like phosphoesterase" evidence="3">
    <location>
        <begin position="57"/>
        <end position="247"/>
    </location>
</feature>